<dbReference type="Gene3D" id="3.80.10.10">
    <property type="entry name" value="Ribonuclease Inhibitor"/>
    <property type="match status" value="1"/>
</dbReference>
<dbReference type="InterPro" id="IPR032675">
    <property type="entry name" value="LRR_dom_sf"/>
</dbReference>
<evidence type="ECO:0000313" key="3">
    <source>
        <dbReference type="EMBL" id="ELR60676.1"/>
    </source>
</evidence>
<dbReference type="SUPFAM" id="SSF52047">
    <property type="entry name" value="RNI-like"/>
    <property type="match status" value="1"/>
</dbReference>
<accession>L8IW43</accession>
<evidence type="ECO:0000256" key="1">
    <source>
        <dbReference type="ARBA" id="ARBA00022614"/>
    </source>
</evidence>
<reference evidence="3 5" key="1">
    <citation type="journal article" date="2012" name="Nat. Genet.">
        <title>The yak genome and adaptation to life at high altitude.</title>
        <authorList>
            <person name="Qiu Q."/>
            <person name="Zhang G."/>
            <person name="Ma T."/>
            <person name="Qian W."/>
            <person name="Wang J."/>
            <person name="Ye Z."/>
            <person name="Cao C."/>
            <person name="Hu Q."/>
            <person name="Kim J."/>
            <person name="Larkin D.M."/>
            <person name="Auvil L."/>
            <person name="Capitanu B."/>
            <person name="Ma J."/>
            <person name="Lewin H.A."/>
            <person name="Qian X."/>
            <person name="Lang Y."/>
            <person name="Zhou R."/>
            <person name="Wang L."/>
            <person name="Wang K."/>
            <person name="Xia J."/>
            <person name="Liao S."/>
            <person name="Pan S."/>
            <person name="Lu X."/>
            <person name="Hou H."/>
            <person name="Wang Y."/>
            <person name="Zang X."/>
            <person name="Yin Y."/>
            <person name="Ma H."/>
            <person name="Zhang J."/>
            <person name="Wang Z."/>
            <person name="Zhang Y."/>
            <person name="Zhang D."/>
            <person name="Yonezawa T."/>
            <person name="Hasegawa M."/>
            <person name="Zhong Y."/>
            <person name="Liu W."/>
            <person name="Zhang Y."/>
            <person name="Huang Z."/>
            <person name="Zhang S."/>
            <person name="Long R."/>
            <person name="Yang H."/>
            <person name="Wang J."/>
            <person name="Lenstra J.A."/>
            <person name="Cooper D.N."/>
            <person name="Wu Y."/>
            <person name="Wang J."/>
            <person name="Shi P."/>
            <person name="Wang J."/>
            <person name="Liu J."/>
        </authorList>
    </citation>
    <scope>NUCLEOTIDE SEQUENCE [LARGE SCALE GENOMIC DNA]</scope>
    <source>
        <strain evidence="3">YakQH1</strain>
        <strain evidence="5">yakQH1</strain>
    </source>
</reference>
<dbReference type="PANTHER" id="PTHR14224:SF19">
    <property type="entry name" value="PRAME FAMILY MEMBER 11-RELATED"/>
    <property type="match status" value="1"/>
</dbReference>
<organism evidence="3 5">
    <name type="scientific">Bos mutus</name>
    <name type="common">wild yak</name>
    <dbReference type="NCBI Taxonomy" id="72004"/>
    <lineage>
        <taxon>Eukaryota</taxon>
        <taxon>Metazoa</taxon>
        <taxon>Chordata</taxon>
        <taxon>Craniata</taxon>
        <taxon>Vertebrata</taxon>
        <taxon>Euteleostomi</taxon>
        <taxon>Mammalia</taxon>
        <taxon>Eutheria</taxon>
        <taxon>Laurasiatheria</taxon>
        <taxon>Artiodactyla</taxon>
        <taxon>Ruminantia</taxon>
        <taxon>Pecora</taxon>
        <taxon>Bovidae</taxon>
        <taxon>Bovinae</taxon>
        <taxon>Bos</taxon>
    </lineage>
</organism>
<sequence length="152" mass="16784">MGFIPPLFIEAFYGRHIETLKAMVQARPFVCLPLGILIDLPNVGPIQAMLEALDVLPDQKVHSRCLKTTLDNLSIIYCQLIGSGFIHLSQCLNISQLKVLDLSGVTMTDFSLEIFPVLLEKVSTTLQKLDSDMCGIRNFQCEALLPALSCCS</sequence>
<evidence type="ECO:0000313" key="5">
    <source>
        <dbReference type="Proteomes" id="UP000011080"/>
    </source>
</evidence>
<name>L8IW43_9CETA</name>
<dbReference type="AlphaFoldDB" id="L8IW43"/>
<keyword evidence="6" id="KW-1185">Reference proteome</keyword>
<evidence type="ECO:0000256" key="2">
    <source>
        <dbReference type="ARBA" id="ARBA00022737"/>
    </source>
</evidence>
<reference evidence="4 6" key="2">
    <citation type="submission" date="2019-10" db="EMBL/GenBank/DDBJ databases">
        <title>The sequence and de novo assembly of the wild yak genome.</title>
        <authorList>
            <person name="Liu Y."/>
        </authorList>
    </citation>
    <scope>NUCLEOTIDE SEQUENCE [LARGE SCALE GENOMIC DNA]</scope>
    <source>
        <strain evidence="4">WY2019</strain>
        <tissue evidence="4">Blood</tissue>
    </source>
</reference>
<dbReference type="InterPro" id="IPR050694">
    <property type="entry name" value="LRRC14/PRAME"/>
</dbReference>
<dbReference type="EMBL" id="JH880557">
    <property type="protein sequence ID" value="ELR60676.1"/>
    <property type="molecule type" value="Genomic_DNA"/>
</dbReference>
<dbReference type="Proteomes" id="UP000011080">
    <property type="component" value="Unassembled WGS sequence"/>
</dbReference>
<evidence type="ECO:0000313" key="4">
    <source>
        <dbReference type="EMBL" id="MXQ81710.1"/>
    </source>
</evidence>
<gene>
    <name evidence="4" type="ORF">E5288_WYG004899</name>
    <name evidence="3" type="ORF">M91_13895</name>
</gene>
<keyword evidence="1" id="KW-0433">Leucine-rich repeat</keyword>
<dbReference type="GO" id="GO:0005737">
    <property type="term" value="C:cytoplasm"/>
    <property type="evidence" value="ECO:0007669"/>
    <property type="project" value="TreeGrafter"/>
</dbReference>
<dbReference type="PANTHER" id="PTHR14224">
    <property type="entry name" value="SIMILAR TO PREFERENTIALLY EXPRESSED ANTIGEN IN MELANOMA-LIKE 3"/>
    <property type="match status" value="1"/>
</dbReference>
<keyword evidence="2" id="KW-0677">Repeat</keyword>
<protein>
    <submittedName>
        <fullName evidence="3">PRAME family member 23</fullName>
    </submittedName>
</protein>
<dbReference type="EMBL" id="VBQZ03000009">
    <property type="protein sequence ID" value="MXQ81710.1"/>
    <property type="molecule type" value="Genomic_DNA"/>
</dbReference>
<evidence type="ECO:0000313" key="6">
    <source>
        <dbReference type="Proteomes" id="UP000322234"/>
    </source>
</evidence>
<proteinExistence type="predicted"/>
<dbReference type="Proteomes" id="UP000322234">
    <property type="component" value="Unassembled WGS sequence"/>
</dbReference>